<protein>
    <submittedName>
        <fullName evidence="1">Uncharacterized protein</fullName>
    </submittedName>
</protein>
<accession>A0AAD6WSV9</accession>
<evidence type="ECO:0000313" key="1">
    <source>
        <dbReference type="EMBL" id="KAJ7022281.1"/>
    </source>
</evidence>
<dbReference type="Proteomes" id="UP001218188">
    <property type="component" value="Unassembled WGS sequence"/>
</dbReference>
<proteinExistence type="predicted"/>
<dbReference type="EMBL" id="JARJCM010000213">
    <property type="protein sequence ID" value="KAJ7022281.1"/>
    <property type="molecule type" value="Genomic_DNA"/>
</dbReference>
<dbReference type="AlphaFoldDB" id="A0AAD6WSV9"/>
<sequence length="120" mass="12998">RQRQPPADDPPRACSKDVIARSSISTSCRRLSSRPSPVLSCPFCACCVRHCSCRPPPACNVKPRIPWPRLSVSFSSWTTSASSRSSVCVAAPSWLASRSYTCFPSLPPLCAPLPLPNIGR</sequence>
<name>A0AAD6WSV9_9AGAR</name>
<gene>
    <name evidence="1" type="ORF">C8F04DRAFT_1402460</name>
</gene>
<keyword evidence="2" id="KW-1185">Reference proteome</keyword>
<comment type="caution">
    <text evidence="1">The sequence shown here is derived from an EMBL/GenBank/DDBJ whole genome shotgun (WGS) entry which is preliminary data.</text>
</comment>
<feature type="non-terminal residue" evidence="1">
    <location>
        <position position="1"/>
    </location>
</feature>
<evidence type="ECO:0000313" key="2">
    <source>
        <dbReference type="Proteomes" id="UP001218188"/>
    </source>
</evidence>
<reference evidence="1" key="1">
    <citation type="submission" date="2023-03" db="EMBL/GenBank/DDBJ databases">
        <title>Massive genome expansion in bonnet fungi (Mycena s.s.) driven by repeated elements and novel gene families across ecological guilds.</title>
        <authorList>
            <consortium name="Lawrence Berkeley National Laboratory"/>
            <person name="Harder C.B."/>
            <person name="Miyauchi S."/>
            <person name="Viragh M."/>
            <person name="Kuo A."/>
            <person name="Thoen E."/>
            <person name="Andreopoulos B."/>
            <person name="Lu D."/>
            <person name="Skrede I."/>
            <person name="Drula E."/>
            <person name="Henrissat B."/>
            <person name="Morin E."/>
            <person name="Kohler A."/>
            <person name="Barry K."/>
            <person name="LaButti K."/>
            <person name="Morin E."/>
            <person name="Salamov A."/>
            <person name="Lipzen A."/>
            <person name="Mereny Z."/>
            <person name="Hegedus B."/>
            <person name="Baldrian P."/>
            <person name="Stursova M."/>
            <person name="Weitz H."/>
            <person name="Taylor A."/>
            <person name="Grigoriev I.V."/>
            <person name="Nagy L.G."/>
            <person name="Martin F."/>
            <person name="Kauserud H."/>
        </authorList>
    </citation>
    <scope>NUCLEOTIDE SEQUENCE</scope>
    <source>
        <strain evidence="1">CBHHK200</strain>
    </source>
</reference>
<feature type="non-terminal residue" evidence="1">
    <location>
        <position position="120"/>
    </location>
</feature>
<organism evidence="1 2">
    <name type="scientific">Mycena alexandri</name>
    <dbReference type="NCBI Taxonomy" id="1745969"/>
    <lineage>
        <taxon>Eukaryota</taxon>
        <taxon>Fungi</taxon>
        <taxon>Dikarya</taxon>
        <taxon>Basidiomycota</taxon>
        <taxon>Agaricomycotina</taxon>
        <taxon>Agaricomycetes</taxon>
        <taxon>Agaricomycetidae</taxon>
        <taxon>Agaricales</taxon>
        <taxon>Marasmiineae</taxon>
        <taxon>Mycenaceae</taxon>
        <taxon>Mycena</taxon>
    </lineage>
</organism>